<sequence length="81" mass="9104">MIASFNDTKITPDLAETMQTLVQWFATVSLWFINRGLEENEYTSRKAIGQLMSSIFGDTMNSSGCCCLASVEVLSMPEMRR</sequence>
<organism evidence="1 3">
    <name type="scientific">Phytophthora infestans</name>
    <name type="common">Potato late blight agent</name>
    <name type="synonym">Botrytis infestans</name>
    <dbReference type="NCBI Taxonomy" id="4787"/>
    <lineage>
        <taxon>Eukaryota</taxon>
        <taxon>Sar</taxon>
        <taxon>Stramenopiles</taxon>
        <taxon>Oomycota</taxon>
        <taxon>Peronosporomycetes</taxon>
        <taxon>Peronosporales</taxon>
        <taxon>Peronosporaceae</taxon>
        <taxon>Phytophthora</taxon>
    </lineage>
</organism>
<evidence type="ECO:0000313" key="1">
    <source>
        <dbReference type="EMBL" id="KAF4031274.1"/>
    </source>
</evidence>
<name>A0A833SSB7_PHYIN</name>
<evidence type="ECO:0000313" key="2">
    <source>
        <dbReference type="EMBL" id="KAF4128102.1"/>
    </source>
</evidence>
<dbReference type="EMBL" id="WSZM01000595">
    <property type="protein sequence ID" value="KAF4031274.1"/>
    <property type="molecule type" value="Genomic_DNA"/>
</dbReference>
<reference evidence="1" key="1">
    <citation type="submission" date="2020-04" db="EMBL/GenBank/DDBJ databases">
        <title>Hybrid Assembly of Korean Phytophthora infestans isolates.</title>
        <authorList>
            <person name="Prokchorchik M."/>
            <person name="Lee Y."/>
            <person name="Seo J."/>
            <person name="Cho J.-H."/>
            <person name="Park Y.-E."/>
            <person name="Jang D.-C."/>
            <person name="Im J.-S."/>
            <person name="Choi J.-G."/>
            <person name="Park H.-J."/>
            <person name="Lee G.-B."/>
            <person name="Lee Y.-G."/>
            <person name="Hong S.-Y."/>
            <person name="Cho K."/>
            <person name="Sohn K.H."/>
        </authorList>
    </citation>
    <scope>NUCLEOTIDE SEQUENCE</scope>
    <source>
        <strain evidence="1">KR_1_A1</strain>
        <strain evidence="2">KR_2_A2</strain>
    </source>
</reference>
<gene>
    <name evidence="1" type="ORF">GN244_ATG16918</name>
    <name evidence="2" type="ORF">GN958_ATG22648</name>
</gene>
<dbReference type="Proteomes" id="UP000704712">
    <property type="component" value="Unassembled WGS sequence"/>
</dbReference>
<keyword evidence="3" id="KW-1185">Reference proteome</keyword>
<protein>
    <submittedName>
        <fullName evidence="1">Uncharacterized protein</fullName>
    </submittedName>
</protein>
<accession>A0A833SSB7</accession>
<dbReference type="AlphaFoldDB" id="A0A833SSB7"/>
<dbReference type="EMBL" id="JAACNO010003188">
    <property type="protein sequence ID" value="KAF4128102.1"/>
    <property type="molecule type" value="Genomic_DNA"/>
</dbReference>
<dbReference type="Proteomes" id="UP000602510">
    <property type="component" value="Unassembled WGS sequence"/>
</dbReference>
<proteinExistence type="predicted"/>
<evidence type="ECO:0000313" key="3">
    <source>
        <dbReference type="Proteomes" id="UP000602510"/>
    </source>
</evidence>
<comment type="caution">
    <text evidence="1">The sequence shown here is derived from an EMBL/GenBank/DDBJ whole genome shotgun (WGS) entry which is preliminary data.</text>
</comment>